<protein>
    <recommendedName>
        <fullName evidence="2">non-specific serine/threonine protein kinase</fullName>
        <ecNumber evidence="2">2.7.11.1</ecNumber>
    </recommendedName>
</protein>
<dbReference type="Gene3D" id="1.10.238.10">
    <property type="entry name" value="EF-hand"/>
    <property type="match status" value="2"/>
</dbReference>
<dbReference type="PANTHER" id="PTHR24349">
    <property type="entry name" value="SERINE/THREONINE-PROTEIN KINASE"/>
    <property type="match status" value="1"/>
</dbReference>
<dbReference type="Pfam" id="PF00069">
    <property type="entry name" value="Pkinase"/>
    <property type="match status" value="1"/>
</dbReference>
<comment type="catalytic activity">
    <reaction evidence="10">
        <text>L-threonyl-[protein] + ATP = O-phospho-L-threonyl-[protein] + ADP + H(+)</text>
        <dbReference type="Rhea" id="RHEA:46608"/>
        <dbReference type="Rhea" id="RHEA-COMP:11060"/>
        <dbReference type="Rhea" id="RHEA-COMP:11605"/>
        <dbReference type="ChEBI" id="CHEBI:15378"/>
        <dbReference type="ChEBI" id="CHEBI:30013"/>
        <dbReference type="ChEBI" id="CHEBI:30616"/>
        <dbReference type="ChEBI" id="CHEBI:61977"/>
        <dbReference type="ChEBI" id="CHEBI:456216"/>
        <dbReference type="EC" id="2.7.11.1"/>
    </reaction>
</comment>
<keyword evidence="3 13" id="KW-0723">Serine/threonine-protein kinase</keyword>
<dbReference type="Gene3D" id="1.10.510.10">
    <property type="entry name" value="Transferase(Phosphotransferase) domain 1"/>
    <property type="match status" value="1"/>
</dbReference>
<comment type="similarity">
    <text evidence="1">Belongs to the protein kinase superfamily. CAMK Ser/Thr protein kinase family. CaMK subfamily.</text>
</comment>
<evidence type="ECO:0000256" key="6">
    <source>
        <dbReference type="ARBA" id="ARBA00022737"/>
    </source>
</evidence>
<evidence type="ECO:0000256" key="2">
    <source>
        <dbReference type="ARBA" id="ARBA00012513"/>
    </source>
</evidence>
<evidence type="ECO:0000256" key="1">
    <source>
        <dbReference type="ARBA" id="ARBA00005354"/>
    </source>
</evidence>
<organism evidence="15">
    <name type="scientific">Eucalyptus grandis</name>
    <name type="common">Flooded gum</name>
    <dbReference type="NCBI Taxonomy" id="71139"/>
    <lineage>
        <taxon>Eukaryota</taxon>
        <taxon>Viridiplantae</taxon>
        <taxon>Streptophyta</taxon>
        <taxon>Embryophyta</taxon>
        <taxon>Tracheophyta</taxon>
        <taxon>Spermatophyta</taxon>
        <taxon>Magnoliopsida</taxon>
        <taxon>eudicotyledons</taxon>
        <taxon>Gunneridae</taxon>
        <taxon>Pentapetalae</taxon>
        <taxon>rosids</taxon>
        <taxon>malvids</taxon>
        <taxon>Myrtales</taxon>
        <taxon>Myrtaceae</taxon>
        <taxon>Myrtoideae</taxon>
        <taxon>Eucalypteae</taxon>
        <taxon>Eucalyptus</taxon>
    </lineage>
</organism>
<evidence type="ECO:0000256" key="11">
    <source>
        <dbReference type="ARBA" id="ARBA00048679"/>
    </source>
</evidence>
<dbReference type="InterPro" id="IPR050205">
    <property type="entry name" value="CDPK_Ser/Thr_kinases"/>
</dbReference>
<feature type="binding site" evidence="12">
    <location>
        <position position="83"/>
    </location>
    <ligand>
        <name>ATP</name>
        <dbReference type="ChEBI" id="CHEBI:30616"/>
    </ligand>
</feature>
<dbReference type="InterPro" id="IPR000719">
    <property type="entry name" value="Prot_kinase_dom"/>
</dbReference>
<dbReference type="FunFam" id="1.10.510.10:FF:001294">
    <property type="entry name" value="CDPK-related kinase 3"/>
    <property type="match status" value="1"/>
</dbReference>
<evidence type="ECO:0000256" key="8">
    <source>
        <dbReference type="ARBA" id="ARBA00022777"/>
    </source>
</evidence>
<feature type="domain" description="Protein kinase" evidence="14">
    <location>
        <begin position="51"/>
        <end position="316"/>
    </location>
</feature>
<dbReference type="SUPFAM" id="SSF56112">
    <property type="entry name" value="Protein kinase-like (PK-like)"/>
    <property type="match status" value="1"/>
</dbReference>
<dbReference type="InterPro" id="IPR008271">
    <property type="entry name" value="Ser/Thr_kinase_AS"/>
</dbReference>
<proteinExistence type="inferred from homology"/>
<keyword evidence="5" id="KW-0808">Transferase</keyword>
<dbReference type="PROSITE" id="PS50011">
    <property type="entry name" value="PROTEIN_KINASE_DOM"/>
    <property type="match status" value="1"/>
</dbReference>
<dbReference type="InterPro" id="IPR011009">
    <property type="entry name" value="Kinase-like_dom_sf"/>
</dbReference>
<dbReference type="Gene3D" id="3.30.200.20">
    <property type="entry name" value="Phosphorylase Kinase, domain 1"/>
    <property type="match status" value="1"/>
</dbReference>
<keyword evidence="9 12" id="KW-0067">ATP-binding</keyword>
<evidence type="ECO:0000256" key="4">
    <source>
        <dbReference type="ARBA" id="ARBA00022553"/>
    </source>
</evidence>
<dbReference type="GO" id="GO:0005524">
    <property type="term" value="F:ATP binding"/>
    <property type="evidence" value="ECO:0007669"/>
    <property type="project" value="UniProtKB-UniRule"/>
</dbReference>
<sequence>MGPGHGMLIETQQTQSRLTANSLQQTTHEGGECEIGLDKNFGFSNQFLAQYEMGKEIGGGGFGCTYSAKAKEGSLKGQEVAVKVLPKSKMTAATDIDDVRREVQILRALNERIQHQNIIQFCDAYEDEGNVYIVMELCQGRELFHRISSRGGNYSEEDAKAVMVQILSAVAFCHLQGVIHRDLKPENFLFATADENSPLKLIDFGLSAYINPGGRLKDLVGSKFTVAPDVLHASYGTEADMWSIGVIAYLLLCGAPPFWGQNQSEIFQVIRKKEPSFDEDSWPSRSPEAIDFVKRLLNKNYRGRLTAAQALCHPWLVSHHDVKIPLDMMVCRLVIAYIRSSPRQKEALQTLAKTLTEAQLAYLRKQFALLRPKRNGLISMQDFQKAVTKKSTEAMKHSGTLDYANEVSNLAYGAKFDFQEFCAAAISADQLAGTASLEEYAREAFKHFPREERRLGTSQPQTTFNEFIKLLHDHSQTI</sequence>
<name>A0A059A3K7_EUCGR</name>
<evidence type="ECO:0000256" key="5">
    <source>
        <dbReference type="ARBA" id="ARBA00022679"/>
    </source>
</evidence>
<dbReference type="PROSITE" id="PS00108">
    <property type="entry name" value="PROTEIN_KINASE_ST"/>
    <property type="match status" value="1"/>
</dbReference>
<comment type="catalytic activity">
    <reaction evidence="11">
        <text>L-seryl-[protein] + ATP = O-phospho-L-seryl-[protein] + ADP + H(+)</text>
        <dbReference type="Rhea" id="RHEA:17989"/>
        <dbReference type="Rhea" id="RHEA-COMP:9863"/>
        <dbReference type="Rhea" id="RHEA-COMP:11604"/>
        <dbReference type="ChEBI" id="CHEBI:15378"/>
        <dbReference type="ChEBI" id="CHEBI:29999"/>
        <dbReference type="ChEBI" id="CHEBI:30616"/>
        <dbReference type="ChEBI" id="CHEBI:83421"/>
        <dbReference type="ChEBI" id="CHEBI:456216"/>
        <dbReference type="EC" id="2.7.11.1"/>
    </reaction>
</comment>
<dbReference type="SUPFAM" id="SSF47473">
    <property type="entry name" value="EF-hand"/>
    <property type="match status" value="1"/>
</dbReference>
<evidence type="ECO:0000256" key="9">
    <source>
        <dbReference type="ARBA" id="ARBA00022840"/>
    </source>
</evidence>
<evidence type="ECO:0000256" key="10">
    <source>
        <dbReference type="ARBA" id="ARBA00047899"/>
    </source>
</evidence>
<dbReference type="FunFam" id="3.30.200.20:FF:000042">
    <property type="entry name" value="Aurora kinase A"/>
    <property type="match status" value="1"/>
</dbReference>
<dbReference type="PROSITE" id="PS00107">
    <property type="entry name" value="PROTEIN_KINASE_ATP"/>
    <property type="match status" value="1"/>
</dbReference>
<dbReference type="SMART" id="SM00220">
    <property type="entry name" value="S_TKc"/>
    <property type="match status" value="1"/>
</dbReference>
<reference evidence="15" key="1">
    <citation type="submission" date="2013-07" db="EMBL/GenBank/DDBJ databases">
        <title>The genome of Eucalyptus grandis.</title>
        <authorList>
            <person name="Schmutz J."/>
            <person name="Hayes R."/>
            <person name="Myburg A."/>
            <person name="Tuskan G."/>
            <person name="Grattapaglia D."/>
            <person name="Rokhsar D.S."/>
        </authorList>
    </citation>
    <scope>NUCLEOTIDE SEQUENCE</scope>
    <source>
        <tissue evidence="15">Leaf extractions</tissue>
    </source>
</reference>
<keyword evidence="4" id="KW-0597">Phosphoprotein</keyword>
<evidence type="ECO:0000313" key="15">
    <source>
        <dbReference type="EMBL" id="KCW47915.1"/>
    </source>
</evidence>
<evidence type="ECO:0000256" key="12">
    <source>
        <dbReference type="PROSITE-ProRule" id="PRU10141"/>
    </source>
</evidence>
<dbReference type="InterPro" id="IPR011992">
    <property type="entry name" value="EF-hand-dom_pair"/>
</dbReference>
<evidence type="ECO:0000256" key="3">
    <source>
        <dbReference type="ARBA" id="ARBA00022527"/>
    </source>
</evidence>
<evidence type="ECO:0000256" key="13">
    <source>
        <dbReference type="RuleBase" id="RU000304"/>
    </source>
</evidence>
<keyword evidence="6" id="KW-0677">Repeat</keyword>
<dbReference type="AlphaFoldDB" id="A0A059A3K7"/>
<evidence type="ECO:0000259" key="14">
    <source>
        <dbReference type="PROSITE" id="PS50011"/>
    </source>
</evidence>
<dbReference type="GO" id="GO:0004674">
    <property type="term" value="F:protein serine/threonine kinase activity"/>
    <property type="evidence" value="ECO:0007669"/>
    <property type="project" value="UniProtKB-KW"/>
</dbReference>
<keyword evidence="8" id="KW-0418">Kinase</keyword>
<dbReference type="EMBL" id="KK198763">
    <property type="protein sequence ID" value="KCW47915.1"/>
    <property type="molecule type" value="Genomic_DNA"/>
</dbReference>
<dbReference type="FunFam" id="1.10.510.10:FF:001864">
    <property type="entry name" value="Calcium-dependent protein kinase SK5"/>
    <property type="match status" value="1"/>
</dbReference>
<dbReference type="InterPro" id="IPR017441">
    <property type="entry name" value="Protein_kinase_ATP_BS"/>
</dbReference>
<accession>A0A059A3K7</accession>
<dbReference type="eggNOG" id="KOG0032">
    <property type="taxonomic scope" value="Eukaryota"/>
</dbReference>
<dbReference type="Gramene" id="KCW47915">
    <property type="protein sequence ID" value="KCW47915"/>
    <property type="gene ID" value="EUGRSUZ_K01649"/>
</dbReference>
<dbReference type="EC" id="2.7.11.1" evidence="2"/>
<keyword evidence="7 12" id="KW-0547">Nucleotide-binding</keyword>
<dbReference type="CDD" id="cd05117">
    <property type="entry name" value="STKc_CAMK"/>
    <property type="match status" value="1"/>
</dbReference>
<evidence type="ECO:0000256" key="7">
    <source>
        <dbReference type="ARBA" id="ARBA00022741"/>
    </source>
</evidence>
<gene>
    <name evidence="15" type="ORF">EUGRSUZ_K01649</name>
</gene>